<accession>A0A0F7SH91</accession>
<dbReference type="AlphaFoldDB" id="A0A0F7SH91"/>
<protein>
    <submittedName>
        <fullName evidence="1">Complex 1 LYR protein</fullName>
    </submittedName>
</protein>
<reference evidence="1" key="1">
    <citation type="submission" date="2014-08" db="EMBL/GenBank/DDBJ databases">
        <authorList>
            <person name="Sharma Rahul"/>
            <person name="Thines Marco"/>
        </authorList>
    </citation>
    <scope>NUCLEOTIDE SEQUENCE</scope>
</reference>
<evidence type="ECO:0000313" key="1">
    <source>
        <dbReference type="EMBL" id="CDZ96392.1"/>
    </source>
</evidence>
<name>A0A0F7SH91_PHARH</name>
<dbReference type="EMBL" id="LN483144">
    <property type="protein sequence ID" value="CDZ96392.1"/>
    <property type="molecule type" value="Genomic_DNA"/>
</dbReference>
<sequence>MAARLTRKPLLDDGLTLAHFTHQTTVISLYRQFLRSTRALQALPNRKESIDFYRTDFRLKPQMGRPPSPDALLAHLSALRRLLARVPWSSYSLLGQSVHAGTEWQTLGRGHWRTGDVVVLKKAIKDKNSEK</sequence>
<proteinExistence type="predicted"/>
<organism evidence="1">
    <name type="scientific">Phaffia rhodozyma</name>
    <name type="common">Yeast</name>
    <name type="synonym">Xanthophyllomyces dendrorhous</name>
    <dbReference type="NCBI Taxonomy" id="264483"/>
    <lineage>
        <taxon>Eukaryota</taxon>
        <taxon>Fungi</taxon>
        <taxon>Dikarya</taxon>
        <taxon>Basidiomycota</taxon>
        <taxon>Agaricomycotina</taxon>
        <taxon>Tremellomycetes</taxon>
        <taxon>Cystofilobasidiales</taxon>
        <taxon>Mrakiaceae</taxon>
        <taxon>Phaffia</taxon>
    </lineage>
</organism>